<protein>
    <recommendedName>
        <fullName evidence="10">Protein capicua homolog</fullName>
    </recommendedName>
</protein>
<feature type="compositionally biased region" description="Basic and acidic residues" evidence="12">
    <location>
        <begin position="30"/>
        <end position="40"/>
    </location>
</feature>
<dbReference type="SUPFAM" id="SSF47095">
    <property type="entry name" value="HMG-box"/>
    <property type="match status" value="1"/>
</dbReference>
<feature type="compositionally biased region" description="Polar residues" evidence="12">
    <location>
        <begin position="42"/>
        <end position="60"/>
    </location>
</feature>
<feature type="region of interest" description="Disordered" evidence="12">
    <location>
        <begin position="330"/>
        <end position="416"/>
    </location>
</feature>
<feature type="compositionally biased region" description="Polar residues" evidence="12">
    <location>
        <begin position="670"/>
        <end position="680"/>
    </location>
</feature>
<feature type="compositionally biased region" description="Basic and acidic residues" evidence="12">
    <location>
        <begin position="924"/>
        <end position="933"/>
    </location>
</feature>
<dbReference type="Proteomes" id="UP000694701">
    <property type="component" value="Unplaced"/>
</dbReference>
<feature type="region of interest" description="Disordered" evidence="12">
    <location>
        <begin position="1684"/>
        <end position="1714"/>
    </location>
</feature>
<feature type="region of interest" description="Disordered" evidence="12">
    <location>
        <begin position="1175"/>
        <end position="1228"/>
    </location>
</feature>
<name>A0A8C2GEB6_CYPCA</name>
<feature type="compositionally biased region" description="Basic and acidic residues" evidence="12">
    <location>
        <begin position="169"/>
        <end position="192"/>
    </location>
</feature>
<reference evidence="14" key="1">
    <citation type="submission" date="2025-08" db="UniProtKB">
        <authorList>
            <consortium name="Ensembl"/>
        </authorList>
    </citation>
    <scope>IDENTIFICATION</scope>
</reference>
<dbReference type="PANTHER" id="PTHR13059">
    <property type="entry name" value="HMG-BOX TRANSCRIPTION FACTOR BBX"/>
    <property type="match status" value="1"/>
</dbReference>
<dbReference type="PROSITE" id="PS50118">
    <property type="entry name" value="HMG_BOX_2"/>
    <property type="match status" value="1"/>
</dbReference>
<feature type="compositionally biased region" description="Basic and acidic residues" evidence="12">
    <location>
        <begin position="465"/>
        <end position="477"/>
    </location>
</feature>
<dbReference type="GO" id="GO:0005634">
    <property type="term" value="C:nucleus"/>
    <property type="evidence" value="ECO:0007669"/>
    <property type="project" value="UniProtKB-UniRule"/>
</dbReference>
<dbReference type="Pfam" id="PF25981">
    <property type="entry name" value="HTH_Cic_C"/>
    <property type="match status" value="1"/>
</dbReference>
<sequence length="1714" mass="184204">MKPIKKQERRSPPSTRAKGVKRRAVDSSPQEEKRETKEKPQISPTSPKRHISSNSDSSQEGPLRRSASPEKEGVLSIAVDFGKTEECPRSAKSGGTQSDSNSSTISASNSPNPSSSRKTATFKARVPKKKYTSEHCAGNHGNASTPSECGERDGPSASSPQRCSSTDTASEHSADLDVTTSRREGWPHDRGREMSGVFRTGVVRRVSEEHGIVEVQLNGEKTICKYPFQVATDSVDLILDASPPGVAPVAIGSLVCIPFGGGDEGSEGVQQWYREGIVTQVDPHPAVSFPYRVQLREDQSDERKERSGVEDDGRAQAIWVSRQNLRLLVPPWDLEPPQPAEPGIDGRRALRERKGTRTRKGEREAKLPPLPQSSSRGSLDKTPSSNSHGASGGGSGSSSSSSRSRTPLTAAQQKYKKGDVVCTPTGIRKKFNGKQWRRLCSREGCSKESQRRGYCSRHLSMRTKEMEAGGGVGRDRSGASGRTSSEYDWDDNSRDSSEASSRGGDSRTRLVMTSLIPQELTRDMSRFDFDECEAANMLVSLGSSRSCTPPFSPVSNQSPFSPAPSPSPTLFGIRPDNFSPITAPLTPRRLRHLSGTKIHGTPSAERERHISGIVPTFQTNLTFTVPMSPSKRKMDVPPPPLSSASDYAKSDPQLSDHGLSLNAAAFRVLSPQSQPTTPSYLSFPRQRSVTSRPSSSAASTPPPMLVSPTPPSPLPQDPSSRRIVPLRDSPVIVRNPDVPLAKFSDGPLSRRARGKEQERKSGGPADAGGVLPQPVACHPSPTALLPLILPAESPHPAPRKDIIMGRPGTVWTNVEPRSVPVFAWHSLVPFLETSQTKMSMQPADGQTLVNQSKEYMFSGPTDHPAPQRGSPSCPPPTAEDPPVERGGDSETESDADDLFFPAQDIAPSTCPVKRRTQSLSALPKEGDKKREKDHIRRPMNAFMIFSKRHRALVHQRHPNQDNRTVSKILGEWWYALGPKEKKKYHDLAFQVKEAHFRAHPDWKWCNKDRRKSLSEGRGTPGAKEARERSVSESTGLCGSLFICVEAHNASQGTDHKGAGPSWTSPRSDGHGGSMGGQLQRPRAFSQSAVHTLERREKERVLESTGLFHPRAPAHPRRPSEDVTSDEEPMVICEEGDDDVIGKLRASYPPHFATQKRAIFCECDSLARTFQPVHSSVAFSPTGTTGNKNNEDGREKNPEKRGIGGAELDNGGPKEGKGGGGGGQVPFHVNSASVTGITATLPHNPGTYLSQGAVRMAPTVVTNVVRPITSTPIPIASKPADGGVAVGTLPPDGKPKLLIGAGGAGGGGYFPSSSPKPNGQGSLVAGLVLGGTFPNQPTVQLITPPQPSPCNGTSSNSAVPLPLLHHQFLPAASITHHSGGKPVTQVQYILPTLSAAANPNSPSSQQTQQPSSILTLSSAAPTHVSLANERSRYMSFLGKATVSNLTSAVLLLHRITYVQSTPGVAAPFPLGSTHAVSSTHQTPSPAGPSFLQSPVATIGFTAIAPAGQALVQPIVASEALFGSSFEERLKELPEFKPEDVLPSPNLQSLATSPRAILGSYRRKRRNSTDLDSADDPSSPRRKSRCLSSCSSEPNTPKSAAKCEGDIFTFDRAGETEHILEELDRVPPSSLRRMLDQRRALVMQLFQEHGFFPSAQATAAFQARHSDTFPSKVCLQLKIREVRQKIMQNAGSSESVGGAAAGSSDSASTPGPSNPR</sequence>
<feature type="compositionally biased region" description="Polar residues" evidence="12">
    <location>
        <begin position="156"/>
        <end position="168"/>
    </location>
</feature>
<evidence type="ECO:0000256" key="9">
    <source>
        <dbReference type="ARBA" id="ARBA00065636"/>
    </source>
</evidence>
<dbReference type="Ensembl" id="ENSCCRT00020076259.1">
    <property type="protein sequence ID" value="ENSCCRP00020069392.1"/>
    <property type="gene ID" value="ENSCCRG00020032498.1"/>
</dbReference>
<keyword evidence="5" id="KW-0804">Transcription</keyword>
<comment type="subunit">
    <text evidence="8">Found in a complex with ATXN1 and ATXN1L.</text>
</comment>
<feature type="region of interest" description="Disordered" evidence="12">
    <location>
        <begin position="1010"/>
        <end position="1030"/>
    </location>
</feature>
<feature type="region of interest" description="Disordered" evidence="12">
    <location>
        <begin position="1535"/>
        <end position="1596"/>
    </location>
</feature>
<evidence type="ECO:0000313" key="14">
    <source>
        <dbReference type="Ensembl" id="ENSCCRP00020069392.1"/>
    </source>
</evidence>
<dbReference type="Pfam" id="PF16090">
    <property type="entry name" value="DUF4819"/>
    <property type="match status" value="1"/>
</dbReference>
<dbReference type="InterPro" id="IPR009071">
    <property type="entry name" value="HMG_box_dom"/>
</dbReference>
<dbReference type="GO" id="GO:0000977">
    <property type="term" value="F:RNA polymerase II transcription regulatory region sequence-specific DNA binding"/>
    <property type="evidence" value="ECO:0007669"/>
    <property type="project" value="TreeGrafter"/>
</dbReference>
<feature type="region of interest" description="Disordered" evidence="12">
    <location>
        <begin position="855"/>
        <end position="933"/>
    </location>
</feature>
<dbReference type="InterPro" id="IPR032147">
    <property type="entry name" value="Cic_dom"/>
</dbReference>
<feature type="region of interest" description="Disordered" evidence="12">
    <location>
        <begin position="1"/>
        <end position="192"/>
    </location>
</feature>
<feature type="domain" description="HMG box" evidence="13">
    <location>
        <begin position="935"/>
        <end position="1003"/>
    </location>
</feature>
<feature type="compositionally biased region" description="Basic and acidic residues" evidence="12">
    <location>
        <begin position="1091"/>
        <end position="1101"/>
    </location>
</feature>
<feature type="compositionally biased region" description="Basic and acidic residues" evidence="12">
    <location>
        <begin position="295"/>
        <end position="314"/>
    </location>
</feature>
<feature type="region of interest" description="Disordered" evidence="12">
    <location>
        <begin position="1050"/>
        <end position="1126"/>
    </location>
</feature>
<comment type="subunit">
    <text evidence="9">Interacts with ATXN1.</text>
</comment>
<feature type="compositionally biased region" description="Low complexity" evidence="12">
    <location>
        <begin position="687"/>
        <end position="699"/>
    </location>
</feature>
<evidence type="ECO:0000256" key="6">
    <source>
        <dbReference type="ARBA" id="ARBA00023242"/>
    </source>
</evidence>
<dbReference type="InterPro" id="IPR058607">
    <property type="entry name" value="HMG-box_Cic-like"/>
</dbReference>
<proteinExistence type="predicted"/>
<feature type="compositionally biased region" description="Polar residues" evidence="12">
    <location>
        <begin position="372"/>
        <end position="383"/>
    </location>
</feature>
<dbReference type="CDD" id="cd21990">
    <property type="entry name" value="HMG-box_CIC-like"/>
    <property type="match status" value="1"/>
</dbReference>
<feature type="region of interest" description="Disordered" evidence="12">
    <location>
        <begin position="670"/>
        <end position="777"/>
    </location>
</feature>
<evidence type="ECO:0000256" key="11">
    <source>
        <dbReference type="PROSITE-ProRule" id="PRU00267"/>
    </source>
</evidence>
<evidence type="ECO:0000256" key="10">
    <source>
        <dbReference type="ARBA" id="ARBA00074291"/>
    </source>
</evidence>
<evidence type="ECO:0000256" key="2">
    <source>
        <dbReference type="ARBA" id="ARBA00022553"/>
    </source>
</evidence>
<evidence type="ECO:0000256" key="7">
    <source>
        <dbReference type="ARBA" id="ARBA00053962"/>
    </source>
</evidence>
<keyword evidence="1" id="KW-0678">Repressor</keyword>
<dbReference type="GO" id="GO:0000981">
    <property type="term" value="F:DNA-binding transcription factor activity, RNA polymerase II-specific"/>
    <property type="evidence" value="ECO:0007669"/>
    <property type="project" value="TreeGrafter"/>
</dbReference>
<feature type="compositionally biased region" description="Low complexity" evidence="12">
    <location>
        <begin position="1688"/>
        <end position="1714"/>
    </location>
</feature>
<feature type="compositionally biased region" description="Pro residues" evidence="12">
    <location>
        <begin position="700"/>
        <end position="716"/>
    </location>
</feature>
<dbReference type="InterPro" id="IPR036910">
    <property type="entry name" value="HMG_box_dom_sf"/>
</dbReference>
<evidence type="ECO:0000313" key="15">
    <source>
        <dbReference type="Proteomes" id="UP000694701"/>
    </source>
</evidence>
<keyword evidence="6 11" id="KW-0539">Nucleus</keyword>
<evidence type="ECO:0000256" key="8">
    <source>
        <dbReference type="ARBA" id="ARBA00064662"/>
    </source>
</evidence>
<dbReference type="InterPro" id="IPR052412">
    <property type="entry name" value="CC-Dev_Transcription_Reg"/>
</dbReference>
<feature type="compositionally biased region" description="Low complexity" evidence="12">
    <location>
        <begin position="98"/>
        <end position="116"/>
    </location>
</feature>
<feature type="compositionally biased region" description="Basic and acidic residues" evidence="12">
    <location>
        <begin position="1"/>
        <end position="11"/>
    </location>
</feature>
<feature type="compositionally biased region" description="Polar residues" evidence="12">
    <location>
        <begin position="1175"/>
        <end position="1187"/>
    </location>
</feature>
<evidence type="ECO:0000256" key="12">
    <source>
        <dbReference type="SAM" id="MobiDB-lite"/>
    </source>
</evidence>
<comment type="function">
    <text evidence="7">Transcriptional repressor which plays a role in development of the central nervous system (CNS). In concert with ATXN1 and ATXN1L, involved in brain development.</text>
</comment>
<dbReference type="Gene3D" id="1.10.30.10">
    <property type="entry name" value="High mobility group box domain"/>
    <property type="match status" value="1"/>
</dbReference>
<feature type="region of interest" description="Disordered" evidence="12">
    <location>
        <begin position="550"/>
        <end position="569"/>
    </location>
</feature>
<dbReference type="SMART" id="SM00398">
    <property type="entry name" value="HMG"/>
    <property type="match status" value="1"/>
</dbReference>
<keyword evidence="3" id="KW-0805">Transcription regulation</keyword>
<keyword evidence="4 11" id="KW-0238">DNA-binding</keyword>
<evidence type="ECO:0000259" key="13">
    <source>
        <dbReference type="PROSITE" id="PS50118"/>
    </source>
</evidence>
<feature type="DNA-binding region" description="HMG box" evidence="11">
    <location>
        <begin position="935"/>
        <end position="1003"/>
    </location>
</feature>
<evidence type="ECO:0000256" key="5">
    <source>
        <dbReference type="ARBA" id="ARBA00023163"/>
    </source>
</evidence>
<feature type="region of interest" description="Disordered" evidence="12">
    <location>
        <begin position="627"/>
        <end position="656"/>
    </location>
</feature>
<feature type="region of interest" description="Disordered" evidence="12">
    <location>
        <begin position="295"/>
        <end position="315"/>
    </location>
</feature>
<organism evidence="14 15">
    <name type="scientific">Cyprinus carpio</name>
    <name type="common">Common carp</name>
    <dbReference type="NCBI Taxonomy" id="7962"/>
    <lineage>
        <taxon>Eukaryota</taxon>
        <taxon>Metazoa</taxon>
        <taxon>Chordata</taxon>
        <taxon>Craniata</taxon>
        <taxon>Vertebrata</taxon>
        <taxon>Euteleostomi</taxon>
        <taxon>Actinopterygii</taxon>
        <taxon>Neopterygii</taxon>
        <taxon>Teleostei</taxon>
        <taxon>Ostariophysi</taxon>
        <taxon>Cypriniformes</taxon>
        <taxon>Cyprinidae</taxon>
        <taxon>Cyprininae</taxon>
        <taxon>Cyprinus</taxon>
    </lineage>
</organism>
<evidence type="ECO:0000256" key="4">
    <source>
        <dbReference type="ARBA" id="ARBA00023125"/>
    </source>
</evidence>
<evidence type="ECO:0000256" key="1">
    <source>
        <dbReference type="ARBA" id="ARBA00022491"/>
    </source>
</evidence>
<accession>A0A8C2GEB6</accession>
<keyword evidence="2" id="KW-0597">Phosphoprotein</keyword>
<dbReference type="InterPro" id="IPR058606">
    <property type="entry name" value="HTH_Cic_C"/>
</dbReference>
<dbReference type="FunFam" id="1.10.30.10:FF:000010">
    <property type="entry name" value="Capicua transcriptional repressor b"/>
    <property type="match status" value="1"/>
</dbReference>
<dbReference type="Pfam" id="PF00505">
    <property type="entry name" value="HMG_box"/>
    <property type="match status" value="1"/>
</dbReference>
<evidence type="ECO:0000256" key="3">
    <source>
        <dbReference type="ARBA" id="ARBA00023015"/>
    </source>
</evidence>
<feature type="compositionally biased region" description="Basic and acidic residues" evidence="12">
    <location>
        <begin position="1188"/>
        <end position="1201"/>
    </location>
</feature>
<feature type="compositionally biased region" description="Basic and acidic residues" evidence="12">
    <location>
        <begin position="344"/>
        <end position="366"/>
    </location>
</feature>
<dbReference type="PANTHER" id="PTHR13059:SF14">
    <property type="entry name" value="PROTEIN CAPICUA HOMOLOG ISOFORM X1"/>
    <property type="match status" value="1"/>
</dbReference>
<feature type="region of interest" description="Disordered" evidence="12">
    <location>
        <begin position="465"/>
        <end position="510"/>
    </location>
</feature>